<dbReference type="EC" id="6.1.1.1" evidence="15"/>
<comment type="subcellular location">
    <subcellularLocation>
        <location evidence="2">Cytoplasm</location>
    </subcellularLocation>
    <subcellularLocation>
        <location evidence="1">Nucleus</location>
    </subcellularLocation>
</comment>
<evidence type="ECO:0000256" key="15">
    <source>
        <dbReference type="RuleBase" id="RU361234"/>
    </source>
</evidence>
<evidence type="ECO:0000256" key="7">
    <source>
        <dbReference type="ARBA" id="ARBA00022741"/>
    </source>
</evidence>
<dbReference type="Gene3D" id="2.40.50.140">
    <property type="entry name" value="Nucleic acid-binding proteins"/>
    <property type="match status" value="1"/>
</dbReference>
<accession>A0A2H9TKV6</accession>
<keyword evidence="10 15" id="KW-0648">Protein biosynthesis</keyword>
<dbReference type="Gene3D" id="3.40.50.620">
    <property type="entry name" value="HUPs"/>
    <property type="match status" value="1"/>
</dbReference>
<dbReference type="STRING" id="1246581.A0A2H9TKV6"/>
<evidence type="ECO:0000313" key="17">
    <source>
        <dbReference type="EMBL" id="PJF18280.1"/>
    </source>
</evidence>
<dbReference type="CDD" id="cd02799">
    <property type="entry name" value="tRNA_bind_EMAP-II_like"/>
    <property type="match status" value="1"/>
</dbReference>
<comment type="caution">
    <text evidence="17">The sequence shown here is derived from an EMBL/GenBank/DDBJ whole genome shotgun (WGS) entry which is preliminary data.</text>
</comment>
<name>A0A2H9TKV6_9FUNG</name>
<dbReference type="OrthoDB" id="197206at2759"/>
<evidence type="ECO:0000256" key="13">
    <source>
        <dbReference type="ARBA" id="ARBA00048400"/>
    </source>
</evidence>
<keyword evidence="4" id="KW-0963">Cytoplasm</keyword>
<organism evidence="17 18">
    <name type="scientific">Paramicrosporidium saccamoebae</name>
    <dbReference type="NCBI Taxonomy" id="1246581"/>
    <lineage>
        <taxon>Eukaryota</taxon>
        <taxon>Fungi</taxon>
        <taxon>Fungi incertae sedis</taxon>
        <taxon>Cryptomycota</taxon>
        <taxon>Cryptomycota incertae sedis</taxon>
        <taxon>Paramicrosporidium</taxon>
    </lineage>
</organism>
<dbReference type="EMBL" id="MTSL01000134">
    <property type="protein sequence ID" value="PJF18280.1"/>
    <property type="molecule type" value="Genomic_DNA"/>
</dbReference>
<evidence type="ECO:0000256" key="11">
    <source>
        <dbReference type="ARBA" id="ARBA00023146"/>
    </source>
</evidence>
<comment type="catalytic activity">
    <reaction evidence="13">
        <text>tRNA(Tyr) + L-tyrosine + ATP = L-tyrosyl-tRNA(Tyr) + AMP + diphosphate + H(+)</text>
        <dbReference type="Rhea" id="RHEA:10220"/>
        <dbReference type="Rhea" id="RHEA-COMP:9706"/>
        <dbReference type="Rhea" id="RHEA-COMP:9707"/>
        <dbReference type="ChEBI" id="CHEBI:15378"/>
        <dbReference type="ChEBI" id="CHEBI:30616"/>
        <dbReference type="ChEBI" id="CHEBI:33019"/>
        <dbReference type="ChEBI" id="CHEBI:58315"/>
        <dbReference type="ChEBI" id="CHEBI:78442"/>
        <dbReference type="ChEBI" id="CHEBI:78536"/>
        <dbReference type="ChEBI" id="CHEBI:456215"/>
        <dbReference type="EC" id="6.1.1.1"/>
    </reaction>
    <physiologicalReaction direction="left-to-right" evidence="13">
        <dbReference type="Rhea" id="RHEA:10221"/>
    </physiologicalReaction>
</comment>
<dbReference type="InterPro" id="IPR012340">
    <property type="entry name" value="NA-bd_OB-fold"/>
</dbReference>
<dbReference type="GO" id="GO:0006437">
    <property type="term" value="P:tyrosyl-tRNA aminoacylation"/>
    <property type="evidence" value="ECO:0007669"/>
    <property type="project" value="InterPro"/>
</dbReference>
<evidence type="ECO:0000256" key="8">
    <source>
        <dbReference type="ARBA" id="ARBA00022840"/>
    </source>
</evidence>
<dbReference type="InterPro" id="IPR002547">
    <property type="entry name" value="tRNA-bd_dom"/>
</dbReference>
<keyword evidence="11 15" id="KW-0030">Aminoacyl-tRNA synthetase</keyword>
<reference evidence="17 18" key="1">
    <citation type="submission" date="2016-10" db="EMBL/GenBank/DDBJ databases">
        <title>The genome of Paramicrosporidium saccamoebae is the missing link in understanding Cryptomycota and Microsporidia evolution.</title>
        <authorList>
            <person name="Quandt C.A."/>
            <person name="Beaudet D."/>
            <person name="Corsaro D."/>
            <person name="Michel R."/>
            <person name="Corradi N."/>
            <person name="James T."/>
        </authorList>
    </citation>
    <scope>NUCLEOTIDE SEQUENCE [LARGE SCALE GENOMIC DNA]</scope>
    <source>
        <strain evidence="17 18">KSL3</strain>
    </source>
</reference>
<keyword evidence="18" id="KW-1185">Reference proteome</keyword>
<dbReference type="GO" id="GO:0005524">
    <property type="term" value="F:ATP binding"/>
    <property type="evidence" value="ECO:0007669"/>
    <property type="project" value="UniProtKB-KW"/>
</dbReference>
<keyword evidence="6 15" id="KW-0436">Ligase</keyword>
<dbReference type="SUPFAM" id="SSF52374">
    <property type="entry name" value="Nucleotidylyl transferase"/>
    <property type="match status" value="1"/>
</dbReference>
<keyword evidence="7 15" id="KW-0547">Nucleotide-binding</keyword>
<dbReference type="PROSITE" id="PS50886">
    <property type="entry name" value="TRBD"/>
    <property type="match status" value="1"/>
</dbReference>
<dbReference type="Pfam" id="PF00579">
    <property type="entry name" value="tRNA-synt_1b"/>
    <property type="match status" value="1"/>
</dbReference>
<keyword evidence="5 14" id="KW-0820">tRNA-binding</keyword>
<dbReference type="GO" id="GO:0000049">
    <property type="term" value="F:tRNA binding"/>
    <property type="evidence" value="ECO:0007669"/>
    <property type="project" value="UniProtKB-UniRule"/>
</dbReference>
<evidence type="ECO:0000256" key="6">
    <source>
        <dbReference type="ARBA" id="ARBA00022598"/>
    </source>
</evidence>
<dbReference type="FunFam" id="3.40.50.620:FF:000040">
    <property type="entry name" value="Tyrosine--tRNA ligase"/>
    <property type="match status" value="1"/>
</dbReference>
<dbReference type="PRINTS" id="PR01040">
    <property type="entry name" value="TRNASYNTHTYR"/>
</dbReference>
<evidence type="ECO:0000256" key="4">
    <source>
        <dbReference type="ARBA" id="ARBA00022490"/>
    </source>
</evidence>
<dbReference type="FunFam" id="1.10.240.10:FF:000004">
    <property type="entry name" value="Tyrosine--tRNA ligase"/>
    <property type="match status" value="1"/>
</dbReference>
<dbReference type="SUPFAM" id="SSF50249">
    <property type="entry name" value="Nucleic acid-binding proteins"/>
    <property type="match status" value="1"/>
</dbReference>
<evidence type="ECO:0000256" key="5">
    <source>
        <dbReference type="ARBA" id="ARBA00022555"/>
    </source>
</evidence>
<proteinExistence type="inferred from homology"/>
<evidence type="ECO:0000256" key="2">
    <source>
        <dbReference type="ARBA" id="ARBA00004496"/>
    </source>
</evidence>
<evidence type="ECO:0000256" key="9">
    <source>
        <dbReference type="ARBA" id="ARBA00022884"/>
    </source>
</evidence>
<dbReference type="GO" id="GO:0005634">
    <property type="term" value="C:nucleus"/>
    <property type="evidence" value="ECO:0007669"/>
    <property type="project" value="UniProtKB-SubCell"/>
</dbReference>
<dbReference type="PANTHER" id="PTHR46264:SF4">
    <property type="entry name" value="TYROSINE--TRNA LIGASE, CYTOPLASMIC"/>
    <property type="match status" value="1"/>
</dbReference>
<keyword evidence="9 14" id="KW-0694">RNA-binding</keyword>
<dbReference type="GO" id="GO:0004831">
    <property type="term" value="F:tyrosine-tRNA ligase activity"/>
    <property type="evidence" value="ECO:0007669"/>
    <property type="project" value="UniProtKB-EC"/>
</dbReference>
<sequence>MSSNLSVEERLSIIKNNLQEVLGEEQLKSILKERDPKIYWGTATTGKPHIAYFVAMTKLADFLSAGCHVTILFADIHAYLDNMKAPWELLNRRADYYEVVIKGMLESIGVPLDKLRFIKGSDYQLNRDFTLEIFRMASVVTEHDAKKAGCEVVKQVDSPLLSGLIYPCMQALDEEFLECDAQFGGVDQRKIFTFAEKYMPALGFKKRIHLMNPMVPGLTGGKMSSSEADSKIDLLDEPRAVENKIRKAFCEEGNIEQNGVLPFVKFVLFPVFKLKGIVSFDIKRPDKFGGNVSFETYQALEAAFAAKEIFPLDLKNAVASYINILLEPIRKKFETSTELQALLREAYPAEAAASIAAKMASTKIEDSVPVKNDFSRFDVRVGQVVEVSRHPDADKLFVEKIDLGESTGPRTILSGLVPYMTAEDLLGKKVLILANLKPAAMRGIVSQGMVLCADATKEDGTITIELLEPAEGSNVGDRVTVVALEGKPDEQLDCKKKDAAAFAAILAELKTSSTGIAEYRGTPLMTAHGPCQWQKS</sequence>
<keyword evidence="12" id="KW-0539">Nucleus</keyword>
<dbReference type="AlphaFoldDB" id="A0A2H9TKV6"/>
<dbReference type="InterPro" id="IPR002305">
    <property type="entry name" value="aa-tRNA-synth_Ic"/>
</dbReference>
<dbReference type="InterPro" id="IPR014729">
    <property type="entry name" value="Rossmann-like_a/b/a_fold"/>
</dbReference>
<gene>
    <name evidence="17" type="ORF">PSACC_01956</name>
</gene>
<dbReference type="NCBIfam" id="NF006330">
    <property type="entry name" value="PRK08560.1"/>
    <property type="match status" value="1"/>
</dbReference>
<feature type="domain" description="TRNA-binding" evidence="16">
    <location>
        <begin position="373"/>
        <end position="480"/>
    </location>
</feature>
<dbReference type="GO" id="GO:0005737">
    <property type="term" value="C:cytoplasm"/>
    <property type="evidence" value="ECO:0007669"/>
    <property type="project" value="UniProtKB-SubCell"/>
</dbReference>
<dbReference type="Pfam" id="PF01588">
    <property type="entry name" value="tRNA_bind"/>
    <property type="match status" value="1"/>
</dbReference>
<evidence type="ECO:0000259" key="16">
    <source>
        <dbReference type="PROSITE" id="PS50886"/>
    </source>
</evidence>
<comment type="similarity">
    <text evidence="3 15">Belongs to the class-I aminoacyl-tRNA synthetase family.</text>
</comment>
<evidence type="ECO:0000256" key="12">
    <source>
        <dbReference type="ARBA" id="ARBA00023242"/>
    </source>
</evidence>
<evidence type="ECO:0000256" key="3">
    <source>
        <dbReference type="ARBA" id="ARBA00005594"/>
    </source>
</evidence>
<dbReference type="Gene3D" id="1.10.240.10">
    <property type="entry name" value="Tyrosyl-Transfer RNA Synthetase"/>
    <property type="match status" value="1"/>
</dbReference>
<evidence type="ECO:0000256" key="10">
    <source>
        <dbReference type="ARBA" id="ARBA00022917"/>
    </source>
</evidence>
<dbReference type="PANTHER" id="PTHR46264">
    <property type="entry name" value="TYROSINE-TRNA LIGASE"/>
    <property type="match status" value="1"/>
</dbReference>
<evidence type="ECO:0000256" key="1">
    <source>
        <dbReference type="ARBA" id="ARBA00004123"/>
    </source>
</evidence>
<dbReference type="NCBIfam" id="TIGR00234">
    <property type="entry name" value="tyrS"/>
    <property type="match status" value="1"/>
</dbReference>
<dbReference type="CDD" id="cd00805">
    <property type="entry name" value="TyrRS_core"/>
    <property type="match status" value="1"/>
</dbReference>
<evidence type="ECO:0000313" key="18">
    <source>
        <dbReference type="Proteomes" id="UP000240830"/>
    </source>
</evidence>
<dbReference type="InterPro" id="IPR002307">
    <property type="entry name" value="Tyr-tRNA-ligase"/>
</dbReference>
<protein>
    <recommendedName>
        <fullName evidence="15">Tyrosine--tRNA ligase</fullName>
        <ecNumber evidence="15">6.1.1.1</ecNumber>
    </recommendedName>
    <alternativeName>
        <fullName evidence="15">Tyrosyl-tRNA synthetase</fullName>
    </alternativeName>
</protein>
<evidence type="ECO:0000256" key="14">
    <source>
        <dbReference type="PROSITE-ProRule" id="PRU00209"/>
    </source>
</evidence>
<dbReference type="Proteomes" id="UP000240830">
    <property type="component" value="Unassembled WGS sequence"/>
</dbReference>
<keyword evidence="8 15" id="KW-0067">ATP-binding</keyword>
<dbReference type="InterPro" id="IPR050489">
    <property type="entry name" value="Tyr-tRNA_synthase"/>
</dbReference>